<keyword evidence="2" id="KW-0812">Transmembrane</keyword>
<keyword evidence="3" id="KW-1133">Transmembrane helix</keyword>
<dbReference type="InterPro" id="IPR037682">
    <property type="entry name" value="TonB_C"/>
</dbReference>
<keyword evidence="4" id="KW-0472">Membrane</keyword>
<dbReference type="NCBIfam" id="TIGR01352">
    <property type="entry name" value="tonB_Cterm"/>
    <property type="match status" value="1"/>
</dbReference>
<dbReference type="Pfam" id="PF03544">
    <property type="entry name" value="TonB_C"/>
    <property type="match status" value="1"/>
</dbReference>
<dbReference type="EMBL" id="CP092471">
    <property type="protein sequence ID" value="UVI40536.1"/>
    <property type="molecule type" value="Genomic_DNA"/>
</dbReference>
<dbReference type="RefSeq" id="WP_265560922.1">
    <property type="nucleotide sequence ID" value="NZ_CP092471.1"/>
</dbReference>
<keyword evidence="7" id="KW-1185">Reference proteome</keyword>
<reference evidence="6" key="1">
    <citation type="submission" date="2022-02" db="EMBL/GenBank/DDBJ databases">
        <title>Qipengyuania spongiae sp. nov., isolated from marine sponge.</title>
        <authorList>
            <person name="Li Z."/>
            <person name="Zhang M."/>
        </authorList>
    </citation>
    <scope>NUCLEOTIDE SEQUENCE</scope>
    <source>
        <strain evidence="6">PHS-Z21</strain>
    </source>
</reference>
<comment type="subcellular location">
    <subcellularLocation>
        <location evidence="1">Membrane</location>
        <topology evidence="1">Single-pass membrane protein</topology>
    </subcellularLocation>
</comment>
<accession>A0ABY5T5C8</accession>
<gene>
    <name evidence="6" type="ORF">L1F33_06250</name>
</gene>
<evidence type="ECO:0000313" key="7">
    <source>
        <dbReference type="Proteomes" id="UP001065265"/>
    </source>
</evidence>
<name>A0ABY5T5C8_9SPHN</name>
<evidence type="ECO:0000256" key="2">
    <source>
        <dbReference type="ARBA" id="ARBA00022692"/>
    </source>
</evidence>
<dbReference type="SUPFAM" id="SSF74653">
    <property type="entry name" value="TolA/TonB C-terminal domain"/>
    <property type="match status" value="1"/>
</dbReference>
<protein>
    <submittedName>
        <fullName evidence="6">Energy transducer TonB</fullName>
    </submittedName>
</protein>
<evidence type="ECO:0000256" key="4">
    <source>
        <dbReference type="ARBA" id="ARBA00023136"/>
    </source>
</evidence>
<dbReference type="Gene3D" id="3.30.1150.10">
    <property type="match status" value="1"/>
</dbReference>
<organism evidence="6 7">
    <name type="scientific">Qipengyuania spongiae</name>
    <dbReference type="NCBI Taxonomy" id="2909673"/>
    <lineage>
        <taxon>Bacteria</taxon>
        <taxon>Pseudomonadati</taxon>
        <taxon>Pseudomonadota</taxon>
        <taxon>Alphaproteobacteria</taxon>
        <taxon>Sphingomonadales</taxon>
        <taxon>Erythrobacteraceae</taxon>
        <taxon>Qipengyuania</taxon>
    </lineage>
</organism>
<proteinExistence type="predicted"/>
<dbReference type="InterPro" id="IPR006260">
    <property type="entry name" value="TonB/TolA_C"/>
</dbReference>
<sequence length="225" mass="23625">MSYLDQSRRASSTSMAAVIAIHAGIGAVLVFGLSVAGTVIDKAPPIPSFDIKDPPPPPPPIEPEVVPDTTSPAIAPPITAPVSKLDLKPLPPVVDARDYDLPPMPPIPTPRPSATITPSIPSPTPIIAPVSASPRNDPAGWVTTGDYRSSWINRDLTGTARFRLEISAEGRVTGCTITGSTGHSELDQATCNLVTRRARFQPARGSSGEPVASTYSNAVRWVVPD</sequence>
<evidence type="ECO:0000313" key="6">
    <source>
        <dbReference type="EMBL" id="UVI40536.1"/>
    </source>
</evidence>
<evidence type="ECO:0000259" key="5">
    <source>
        <dbReference type="Pfam" id="PF03544"/>
    </source>
</evidence>
<evidence type="ECO:0000256" key="1">
    <source>
        <dbReference type="ARBA" id="ARBA00004167"/>
    </source>
</evidence>
<dbReference type="Proteomes" id="UP001065265">
    <property type="component" value="Chromosome"/>
</dbReference>
<evidence type="ECO:0000256" key="3">
    <source>
        <dbReference type="ARBA" id="ARBA00022989"/>
    </source>
</evidence>
<feature type="domain" description="TonB C-terminal" evidence="5">
    <location>
        <begin position="154"/>
        <end position="222"/>
    </location>
</feature>